<dbReference type="PANTHER" id="PTHR24058">
    <property type="entry name" value="DUAL SPECIFICITY PROTEIN KINASE"/>
    <property type="match status" value="1"/>
</dbReference>
<keyword evidence="14" id="KW-1185">Reference proteome</keyword>
<dbReference type="EMBL" id="JAPFFF010000001">
    <property type="protein sequence ID" value="KAK8900423.1"/>
    <property type="molecule type" value="Genomic_DNA"/>
</dbReference>
<evidence type="ECO:0000256" key="7">
    <source>
        <dbReference type="ARBA" id="ARBA00022840"/>
    </source>
</evidence>
<comment type="catalytic activity">
    <reaction evidence="9">
        <text>L-threonyl-[protein] + ATP = O-phospho-L-threonyl-[protein] + ADP + H(+)</text>
        <dbReference type="Rhea" id="RHEA:46608"/>
        <dbReference type="Rhea" id="RHEA-COMP:11060"/>
        <dbReference type="Rhea" id="RHEA-COMP:11605"/>
        <dbReference type="ChEBI" id="CHEBI:15378"/>
        <dbReference type="ChEBI" id="CHEBI:30013"/>
        <dbReference type="ChEBI" id="CHEBI:30616"/>
        <dbReference type="ChEBI" id="CHEBI:61977"/>
        <dbReference type="ChEBI" id="CHEBI:456216"/>
        <dbReference type="EC" id="2.7.12.1"/>
    </reaction>
</comment>
<evidence type="ECO:0000256" key="8">
    <source>
        <dbReference type="ARBA" id="ARBA00049003"/>
    </source>
</evidence>
<evidence type="ECO:0000256" key="10">
    <source>
        <dbReference type="ARBA" id="ARBA00051680"/>
    </source>
</evidence>
<dbReference type="InterPro" id="IPR042521">
    <property type="entry name" value="DYRK"/>
</dbReference>
<sequence length="435" mass="49563">MVFIFHHQNESVMIDEAIQENSSDSHQSDQPLKVIMPKVPRLCSCRKSKSFSFSPIVHNGPISSKEALSSYSSLLMPYEVNEIQRFKEIYFLGYPNVKNQALHDANYHYRFNPKDHLAYRYEIVKVLGSGAFGKVVEAIDHKTKKQIAIKILINTEDVKEQSKTEASVLACLNKHKCSNTIKGIDYFYFRSHACITFELLGESLYLTQIRSNFKPLRQSAVKEYAIQIFQALRDCANLGIIHCDLKLENICSTLEDSKKIKIIDFGSSCFEDKPYRTYIQSRYYRAPEVILGLKYGPKIDVWSAGLIIIELLTGKPVFPGKNELDMLNLMVDLLGPIPRHMVKHCRKKGAFFQENGTLKAACSLKPKKKEVSIPILLGPDAAPQLVDFLEKCLTWSPRSRMTALDALDHPWLQQKFPSKDSESLPCLQKLLPLVE</sequence>
<comment type="catalytic activity">
    <reaction evidence="10">
        <text>L-tyrosyl-[protein] + ATP = O-phospho-L-tyrosyl-[protein] + ADP + H(+)</text>
        <dbReference type="Rhea" id="RHEA:10596"/>
        <dbReference type="Rhea" id="RHEA-COMP:10136"/>
        <dbReference type="Rhea" id="RHEA-COMP:20101"/>
        <dbReference type="ChEBI" id="CHEBI:15378"/>
        <dbReference type="ChEBI" id="CHEBI:30616"/>
        <dbReference type="ChEBI" id="CHEBI:46858"/>
        <dbReference type="ChEBI" id="CHEBI:61978"/>
        <dbReference type="ChEBI" id="CHEBI:456216"/>
        <dbReference type="EC" id="2.7.12.1"/>
    </reaction>
</comment>
<evidence type="ECO:0000313" key="13">
    <source>
        <dbReference type="EMBL" id="KAK8900423.1"/>
    </source>
</evidence>
<evidence type="ECO:0000256" key="2">
    <source>
        <dbReference type="ARBA" id="ARBA00013203"/>
    </source>
</evidence>
<gene>
    <name evidence="13" type="ORF">M9Y10_002750</name>
</gene>
<evidence type="ECO:0000256" key="4">
    <source>
        <dbReference type="ARBA" id="ARBA00022679"/>
    </source>
</evidence>
<dbReference type="InterPro" id="IPR000719">
    <property type="entry name" value="Prot_kinase_dom"/>
</dbReference>
<keyword evidence="3" id="KW-0723">Serine/threonine-protein kinase</keyword>
<dbReference type="Gene3D" id="1.10.510.10">
    <property type="entry name" value="Transferase(Phosphotransferase) domain 1"/>
    <property type="match status" value="1"/>
</dbReference>
<dbReference type="EC" id="2.7.12.1" evidence="2"/>
<keyword evidence="6" id="KW-0418">Kinase</keyword>
<comment type="catalytic activity">
    <reaction evidence="8">
        <text>L-seryl-[protein] + ATP = O-phospho-L-seryl-[protein] + ADP + H(+)</text>
        <dbReference type="Rhea" id="RHEA:17989"/>
        <dbReference type="Rhea" id="RHEA-COMP:9863"/>
        <dbReference type="Rhea" id="RHEA-COMP:11604"/>
        <dbReference type="ChEBI" id="CHEBI:15378"/>
        <dbReference type="ChEBI" id="CHEBI:29999"/>
        <dbReference type="ChEBI" id="CHEBI:30616"/>
        <dbReference type="ChEBI" id="CHEBI:83421"/>
        <dbReference type="ChEBI" id="CHEBI:456216"/>
        <dbReference type="EC" id="2.7.12.1"/>
    </reaction>
</comment>
<feature type="domain" description="Protein kinase" evidence="12">
    <location>
        <begin position="121"/>
        <end position="412"/>
    </location>
</feature>
<dbReference type="SUPFAM" id="SSF56112">
    <property type="entry name" value="Protein kinase-like (PK-like)"/>
    <property type="match status" value="1"/>
</dbReference>
<proteinExistence type="inferred from homology"/>
<comment type="similarity">
    <text evidence="1">Belongs to the protein kinase superfamily. CMGC Ser/Thr protein kinase family. MNB/DYRK subfamily.</text>
</comment>
<dbReference type="Pfam" id="PF00069">
    <property type="entry name" value="Pkinase"/>
    <property type="match status" value="1"/>
</dbReference>
<evidence type="ECO:0000256" key="11">
    <source>
        <dbReference type="PROSITE-ProRule" id="PRU10141"/>
    </source>
</evidence>
<evidence type="ECO:0000313" key="14">
    <source>
        <dbReference type="Proteomes" id="UP001470230"/>
    </source>
</evidence>
<evidence type="ECO:0000256" key="5">
    <source>
        <dbReference type="ARBA" id="ARBA00022741"/>
    </source>
</evidence>
<organism evidence="13 14">
    <name type="scientific">Tritrichomonas musculus</name>
    <dbReference type="NCBI Taxonomy" id="1915356"/>
    <lineage>
        <taxon>Eukaryota</taxon>
        <taxon>Metamonada</taxon>
        <taxon>Parabasalia</taxon>
        <taxon>Tritrichomonadida</taxon>
        <taxon>Tritrichomonadidae</taxon>
        <taxon>Tritrichomonas</taxon>
    </lineage>
</organism>
<evidence type="ECO:0000256" key="9">
    <source>
        <dbReference type="ARBA" id="ARBA00049308"/>
    </source>
</evidence>
<keyword evidence="5 11" id="KW-0547">Nucleotide-binding</keyword>
<dbReference type="Gene3D" id="3.30.200.20">
    <property type="entry name" value="Phosphorylase Kinase, domain 1"/>
    <property type="match status" value="1"/>
</dbReference>
<dbReference type="Gene3D" id="3.30.10.30">
    <property type="entry name" value="DYRK"/>
    <property type="match status" value="1"/>
</dbReference>
<evidence type="ECO:0000256" key="6">
    <source>
        <dbReference type="ARBA" id="ARBA00022777"/>
    </source>
</evidence>
<keyword evidence="7 11" id="KW-0067">ATP-binding</keyword>
<evidence type="ECO:0000259" key="12">
    <source>
        <dbReference type="PROSITE" id="PS50011"/>
    </source>
</evidence>
<comment type="caution">
    <text evidence="13">The sequence shown here is derived from an EMBL/GenBank/DDBJ whole genome shotgun (WGS) entry which is preliminary data.</text>
</comment>
<reference evidence="13 14" key="1">
    <citation type="submission" date="2024-04" db="EMBL/GenBank/DDBJ databases">
        <title>Tritrichomonas musculus Genome.</title>
        <authorList>
            <person name="Alves-Ferreira E."/>
            <person name="Grigg M."/>
            <person name="Lorenzi H."/>
            <person name="Galac M."/>
        </authorList>
    </citation>
    <scope>NUCLEOTIDE SEQUENCE [LARGE SCALE GENOMIC DNA]</scope>
    <source>
        <strain evidence="13 14">EAF2021</strain>
    </source>
</reference>
<feature type="binding site" evidence="11">
    <location>
        <position position="150"/>
    </location>
    <ligand>
        <name>ATP</name>
        <dbReference type="ChEBI" id="CHEBI:30616"/>
    </ligand>
</feature>
<dbReference type="InterPro" id="IPR011009">
    <property type="entry name" value="Kinase-like_dom_sf"/>
</dbReference>
<dbReference type="PROSITE" id="PS50011">
    <property type="entry name" value="PROTEIN_KINASE_DOM"/>
    <property type="match status" value="1"/>
</dbReference>
<dbReference type="InterPro" id="IPR050494">
    <property type="entry name" value="Ser_Thr_dual-spec_kinase"/>
</dbReference>
<dbReference type="PROSITE" id="PS00107">
    <property type="entry name" value="PROTEIN_KINASE_ATP"/>
    <property type="match status" value="1"/>
</dbReference>
<protein>
    <recommendedName>
        <fullName evidence="2">dual-specificity kinase</fullName>
        <ecNumber evidence="2">2.7.12.1</ecNumber>
    </recommendedName>
</protein>
<accession>A0ABR2LBL0</accession>
<evidence type="ECO:0000256" key="1">
    <source>
        <dbReference type="ARBA" id="ARBA00008867"/>
    </source>
</evidence>
<dbReference type="PANTHER" id="PTHR24058:SF22">
    <property type="entry name" value="DUAL SPECIFICITY TYROSINE-PHOSPHORYLATION-REGULATED KINASE 4"/>
    <property type="match status" value="1"/>
</dbReference>
<dbReference type="Proteomes" id="UP001470230">
    <property type="component" value="Unassembled WGS sequence"/>
</dbReference>
<evidence type="ECO:0000256" key="3">
    <source>
        <dbReference type="ARBA" id="ARBA00022527"/>
    </source>
</evidence>
<dbReference type="SMART" id="SM00220">
    <property type="entry name" value="S_TKc"/>
    <property type="match status" value="1"/>
</dbReference>
<dbReference type="InterPro" id="IPR017441">
    <property type="entry name" value="Protein_kinase_ATP_BS"/>
</dbReference>
<keyword evidence="4" id="KW-0808">Transferase</keyword>
<name>A0ABR2LBL0_9EUKA</name>